<reference evidence="2 3" key="1">
    <citation type="submission" date="2019-03" db="EMBL/GenBank/DDBJ databases">
        <title>First draft genome of Liparis tanakae, snailfish: a comprehensive survey of snailfish specific genes.</title>
        <authorList>
            <person name="Kim W."/>
            <person name="Song I."/>
            <person name="Jeong J.-H."/>
            <person name="Kim D."/>
            <person name="Kim S."/>
            <person name="Ryu S."/>
            <person name="Song J.Y."/>
            <person name="Lee S.K."/>
        </authorList>
    </citation>
    <scope>NUCLEOTIDE SEQUENCE [LARGE SCALE GENOMIC DNA]</scope>
    <source>
        <tissue evidence="2">Muscle</tissue>
    </source>
</reference>
<feature type="region of interest" description="Disordered" evidence="1">
    <location>
        <begin position="53"/>
        <end position="94"/>
    </location>
</feature>
<feature type="compositionally biased region" description="Gly residues" evidence="1">
    <location>
        <begin position="67"/>
        <end position="81"/>
    </location>
</feature>
<evidence type="ECO:0000313" key="3">
    <source>
        <dbReference type="Proteomes" id="UP000314294"/>
    </source>
</evidence>
<gene>
    <name evidence="2" type="ORF">EYF80_005725</name>
</gene>
<feature type="compositionally biased region" description="Basic and acidic residues" evidence="1">
    <location>
        <begin position="82"/>
        <end position="94"/>
    </location>
</feature>
<dbReference type="EMBL" id="SRLO01000030">
    <property type="protein sequence ID" value="TNN83854.1"/>
    <property type="molecule type" value="Genomic_DNA"/>
</dbReference>
<comment type="caution">
    <text evidence="2">The sequence shown here is derived from an EMBL/GenBank/DDBJ whole genome shotgun (WGS) entry which is preliminary data.</text>
</comment>
<evidence type="ECO:0000256" key="1">
    <source>
        <dbReference type="SAM" id="MobiDB-lite"/>
    </source>
</evidence>
<accession>A0A4Z2J1Z2</accession>
<protein>
    <submittedName>
        <fullName evidence="2">Uncharacterized protein</fullName>
    </submittedName>
</protein>
<dbReference type="Proteomes" id="UP000314294">
    <property type="component" value="Unassembled WGS sequence"/>
</dbReference>
<evidence type="ECO:0000313" key="2">
    <source>
        <dbReference type="EMBL" id="TNN83854.1"/>
    </source>
</evidence>
<sequence length="94" mass="10334">MPTYTPSVSLLFILGLYDCREYRKRGGGGHNIGYGNGQQMRPTALNTLRGRTEKEKKNGSRVHKMVKGGGGSRLEEGGGGGKMEEFEEDRKKEG</sequence>
<proteinExistence type="predicted"/>
<organism evidence="2 3">
    <name type="scientific">Liparis tanakae</name>
    <name type="common">Tanaka's snailfish</name>
    <dbReference type="NCBI Taxonomy" id="230148"/>
    <lineage>
        <taxon>Eukaryota</taxon>
        <taxon>Metazoa</taxon>
        <taxon>Chordata</taxon>
        <taxon>Craniata</taxon>
        <taxon>Vertebrata</taxon>
        <taxon>Euteleostomi</taxon>
        <taxon>Actinopterygii</taxon>
        <taxon>Neopterygii</taxon>
        <taxon>Teleostei</taxon>
        <taxon>Neoteleostei</taxon>
        <taxon>Acanthomorphata</taxon>
        <taxon>Eupercaria</taxon>
        <taxon>Perciformes</taxon>
        <taxon>Cottioidei</taxon>
        <taxon>Cottales</taxon>
        <taxon>Liparidae</taxon>
        <taxon>Liparis</taxon>
    </lineage>
</organism>
<dbReference type="AlphaFoldDB" id="A0A4Z2J1Z2"/>
<keyword evidence="3" id="KW-1185">Reference proteome</keyword>
<name>A0A4Z2J1Z2_9TELE</name>